<organism evidence="1 2">
    <name type="scientific">Streptomyces mesophilus</name>
    <dbReference type="NCBI Taxonomy" id="1775132"/>
    <lineage>
        <taxon>Bacteria</taxon>
        <taxon>Bacillati</taxon>
        <taxon>Actinomycetota</taxon>
        <taxon>Actinomycetes</taxon>
        <taxon>Kitasatosporales</taxon>
        <taxon>Streptomycetaceae</taxon>
        <taxon>Streptomyces</taxon>
    </lineage>
</organism>
<evidence type="ECO:0000313" key="2">
    <source>
        <dbReference type="Proteomes" id="UP000481109"/>
    </source>
</evidence>
<dbReference type="RefSeq" id="WP_165333535.1">
    <property type="nucleotide sequence ID" value="NZ_JAAKZW010000087.1"/>
</dbReference>
<gene>
    <name evidence="1" type="ORF">G6045_20780</name>
</gene>
<dbReference type="EMBL" id="JAAKZW010000087">
    <property type="protein sequence ID" value="NGO78079.1"/>
    <property type="molecule type" value="Genomic_DNA"/>
</dbReference>
<name>A0A6G4XKI9_9ACTN</name>
<keyword evidence="2" id="KW-1185">Reference proteome</keyword>
<reference evidence="1 2" key="1">
    <citation type="submission" date="2020-02" db="EMBL/GenBank/DDBJ databases">
        <title>Whole-genome analyses of novel actinobacteria.</title>
        <authorList>
            <person name="Sahin N."/>
            <person name="Tokatli A."/>
        </authorList>
    </citation>
    <scope>NUCLEOTIDE SEQUENCE [LARGE SCALE GENOMIC DNA]</scope>
    <source>
        <strain evidence="1 2">YC504</strain>
    </source>
</reference>
<evidence type="ECO:0000313" key="1">
    <source>
        <dbReference type="EMBL" id="NGO78079.1"/>
    </source>
</evidence>
<comment type="caution">
    <text evidence="1">The sequence shown here is derived from an EMBL/GenBank/DDBJ whole genome shotgun (WGS) entry which is preliminary data.</text>
</comment>
<dbReference type="AlphaFoldDB" id="A0A6G4XKI9"/>
<protein>
    <submittedName>
        <fullName evidence="1">Uncharacterized protein</fullName>
    </submittedName>
</protein>
<sequence length="349" mass="38910">MSVRTWGTAVAVLLYYPLVNPPDEIVHQSLLYWDGIASVVPADPEIRAAAMGRGLRELEQQGLYTPLTVVERHLLSDLTSPYDGRVTSPETQHASVLREELARLAGRPRVPIPTDPPEGILYRTKASGWVEQYLTGHGLAVPIPGDDRRFAVAREVQELILSITAREISARRGDRAFFPYTDSHTAQRMALRPVVRARALAWEMELGKLLPVPAPGTPTTDVITFREQYKDERLRLMRAVHRMLGDLRRDYEHPADVFAQLRVELEQATADYQSAVDSSRTVWVHRSVTATVALAAAAGGALLLPDLGWLLGTVGGFALNVATREIRPVRSRRQEHDFSYLHRVHGTLA</sequence>
<proteinExistence type="predicted"/>
<dbReference type="Proteomes" id="UP000481109">
    <property type="component" value="Unassembled WGS sequence"/>
</dbReference>
<accession>A0A6G4XKI9</accession>